<gene>
    <name evidence="5" type="ORF">KGMB01110_07200</name>
</gene>
<evidence type="ECO:0000256" key="1">
    <source>
        <dbReference type="ARBA" id="ARBA00001964"/>
    </source>
</evidence>
<dbReference type="InterPro" id="IPR005474">
    <property type="entry name" value="Transketolase_N"/>
</dbReference>
<comment type="caution">
    <text evidence="5">The sequence shown here is derived from an EMBL/GenBank/DDBJ whole genome shotgun (WGS) entry which is preliminary data.</text>
</comment>
<keyword evidence="3" id="KW-0786">Thiamine pyrophosphate</keyword>
<name>A0A391NXX8_9FIRM</name>
<organism evidence="5 6">
    <name type="scientific">Mediterraneibacter butyricigenes</name>
    <dbReference type="NCBI Taxonomy" id="2316025"/>
    <lineage>
        <taxon>Bacteria</taxon>
        <taxon>Bacillati</taxon>
        <taxon>Bacillota</taxon>
        <taxon>Clostridia</taxon>
        <taxon>Lachnospirales</taxon>
        <taxon>Lachnospiraceae</taxon>
        <taxon>Mediterraneibacter</taxon>
    </lineage>
</organism>
<keyword evidence="6" id="KW-1185">Reference proteome</keyword>
<comment type="cofactor">
    <cofactor evidence="1">
        <name>thiamine diphosphate</name>
        <dbReference type="ChEBI" id="CHEBI:58937"/>
    </cofactor>
</comment>
<dbReference type="InterPro" id="IPR029061">
    <property type="entry name" value="THDP-binding"/>
</dbReference>
<comment type="similarity">
    <text evidence="2">Belongs to the transketolase family.</text>
</comment>
<dbReference type="PANTHER" id="PTHR47514">
    <property type="entry name" value="TRANSKETOLASE N-TERMINAL SECTION-RELATED"/>
    <property type="match status" value="1"/>
</dbReference>
<evidence type="ECO:0000313" key="5">
    <source>
        <dbReference type="EMBL" id="GCA66284.1"/>
    </source>
</evidence>
<sequence length="294" mass="32968">MAKVHLESVPDLMKKAGEIRKDIARSARYAGNVHIGGPMSAADIVTALYYKYLGFDPENVEDPERNMFVLSKGHNGILLYCIFCDMGMYPWEELFDYYNKIGHTFGAHPNRKHVRGIEVSTGSLGHGLNWSVGFAHANRNEGIDSRIYCLLGDGEMEEGSNWEAIMYAGSHNLDNIVAIVDNNHCSASFLAGENMKWQWNSMGDCFRSFGWEVYEIDGTDMYAIDETLGNLPPVDLKNPGKPICIISNTTKGQGVSYMMERSYAWHIGGLDDDKLAETEALIDVYTEEQLKRRG</sequence>
<dbReference type="PANTHER" id="PTHR47514:SF1">
    <property type="entry name" value="TRANSKETOLASE N-TERMINAL SECTION-RELATED"/>
    <property type="match status" value="1"/>
</dbReference>
<dbReference type="EMBL" id="BHGK01000001">
    <property type="protein sequence ID" value="GCA66284.1"/>
    <property type="molecule type" value="Genomic_DNA"/>
</dbReference>
<evidence type="ECO:0000313" key="6">
    <source>
        <dbReference type="Proteomes" id="UP000265643"/>
    </source>
</evidence>
<protein>
    <submittedName>
        <fullName evidence="5">Transketolase</fullName>
    </submittedName>
</protein>
<evidence type="ECO:0000259" key="4">
    <source>
        <dbReference type="Pfam" id="PF00456"/>
    </source>
</evidence>
<dbReference type="CDD" id="cd02012">
    <property type="entry name" value="TPP_TK"/>
    <property type="match status" value="1"/>
</dbReference>
<evidence type="ECO:0000256" key="2">
    <source>
        <dbReference type="ARBA" id="ARBA00007131"/>
    </source>
</evidence>
<feature type="domain" description="Transketolase N-terminal" evidence="4">
    <location>
        <begin position="29"/>
        <end position="279"/>
    </location>
</feature>
<dbReference type="SUPFAM" id="SSF52518">
    <property type="entry name" value="Thiamin diphosphate-binding fold (THDP-binding)"/>
    <property type="match status" value="1"/>
</dbReference>
<reference evidence="6" key="1">
    <citation type="submission" date="2018-09" db="EMBL/GenBank/DDBJ databases">
        <title>Draft Genome Sequence of Mediterraneibacter sp. KCTC 15684.</title>
        <authorList>
            <person name="Kim J.S."/>
            <person name="Han K.I."/>
            <person name="Suh M.K."/>
            <person name="Lee K.C."/>
            <person name="Eom M.K."/>
            <person name="Lee J.H."/>
            <person name="Park S.H."/>
            <person name="Kang S.W."/>
            <person name="Park J.E."/>
            <person name="Oh B.S."/>
            <person name="Yu S.Y."/>
            <person name="Choi S.H."/>
            <person name="Lee D.H."/>
            <person name="Yoon H."/>
            <person name="Kim B."/>
            <person name="Yang S.J."/>
            <person name="Lee J.S."/>
        </authorList>
    </citation>
    <scope>NUCLEOTIDE SEQUENCE [LARGE SCALE GENOMIC DNA]</scope>
    <source>
        <strain evidence="6">KCTC 15684</strain>
    </source>
</reference>
<dbReference type="RefSeq" id="WP_117604057.1">
    <property type="nucleotide sequence ID" value="NZ_BHGK01000001.1"/>
</dbReference>
<proteinExistence type="inferred from homology"/>
<dbReference type="Gene3D" id="3.40.50.970">
    <property type="match status" value="1"/>
</dbReference>
<accession>A0A391NXX8</accession>
<evidence type="ECO:0000256" key="3">
    <source>
        <dbReference type="ARBA" id="ARBA00023052"/>
    </source>
</evidence>
<dbReference type="AlphaFoldDB" id="A0A391NXX8"/>
<dbReference type="Proteomes" id="UP000265643">
    <property type="component" value="Unassembled WGS sequence"/>
</dbReference>
<dbReference type="Pfam" id="PF00456">
    <property type="entry name" value="Transketolase_N"/>
    <property type="match status" value="1"/>
</dbReference>